<dbReference type="InterPro" id="IPR034756">
    <property type="entry name" value="T2SSM_b"/>
</dbReference>
<dbReference type="Proteomes" id="UP000030003">
    <property type="component" value="Unassembled WGS sequence"/>
</dbReference>
<evidence type="ECO:0000313" key="1">
    <source>
        <dbReference type="EMBL" id="KGO97917.1"/>
    </source>
</evidence>
<dbReference type="AlphaFoldDB" id="A0A0A0M7B6"/>
<dbReference type="eggNOG" id="ENOG5030CV1">
    <property type="taxonomic scope" value="Bacteria"/>
</dbReference>
<evidence type="ECO:0000313" key="2">
    <source>
        <dbReference type="Proteomes" id="UP000030003"/>
    </source>
</evidence>
<keyword evidence="2" id="KW-1185">Reference proteome</keyword>
<name>A0A0A0M7B6_9GAMM</name>
<accession>A0A0A0M7B6</accession>
<organism evidence="1 2">
    <name type="scientific">Lysobacter defluvii IMMIB APB-9 = DSM 18482</name>
    <dbReference type="NCBI Taxonomy" id="1385515"/>
    <lineage>
        <taxon>Bacteria</taxon>
        <taxon>Pseudomonadati</taxon>
        <taxon>Pseudomonadota</taxon>
        <taxon>Gammaproteobacteria</taxon>
        <taxon>Lysobacterales</taxon>
        <taxon>Lysobacteraceae</taxon>
        <taxon>Novilysobacter</taxon>
    </lineage>
</organism>
<proteinExistence type="predicted"/>
<dbReference type="Pfam" id="PF10741">
    <property type="entry name" value="T2SSM_b"/>
    <property type="match status" value="1"/>
</dbReference>
<sequence length="191" mass="20543">MALLLAVLALGYALLVHPLWTRPMLEVGERIDGLRERELRLRMREQQAPLVQERLRELEASQGDRPGFLAADTPELATAGLVQRLESAVLEVSPGNRSCAISNRSPLRPDHGGAYVRVAVEVRLVCGTAELAAVLHALESGSPRLFVDNLDVLAQRMYGAGGATPQDTRGVDASFDLSGYLPVPGEGTNAP</sequence>
<dbReference type="STRING" id="1385515.GCA_000423325_02020"/>
<gene>
    <name evidence="1" type="ORF">N791_06415</name>
</gene>
<dbReference type="NCBIfam" id="NF040576">
    <property type="entry name" value="T2SS_GspM_XpsM"/>
    <property type="match status" value="1"/>
</dbReference>
<reference evidence="1 2" key="1">
    <citation type="submission" date="2013-08" db="EMBL/GenBank/DDBJ databases">
        <title>Genomic analysis of Lysobacter defluvii.</title>
        <authorList>
            <person name="Wang Q."/>
            <person name="Wang G."/>
        </authorList>
    </citation>
    <scope>NUCLEOTIDE SEQUENCE [LARGE SCALE GENOMIC DNA]</scope>
    <source>
        <strain evidence="1 2">IMMIB APB-9</strain>
    </source>
</reference>
<protein>
    <submittedName>
        <fullName evidence="1">General secretion pathway protein GspM</fullName>
    </submittedName>
</protein>
<dbReference type="EMBL" id="AVBH01000168">
    <property type="protein sequence ID" value="KGO97917.1"/>
    <property type="molecule type" value="Genomic_DNA"/>
</dbReference>
<comment type="caution">
    <text evidence="1">The sequence shown here is derived from an EMBL/GenBank/DDBJ whole genome shotgun (WGS) entry which is preliminary data.</text>
</comment>